<sequence length="504" mass="55720">MPSSTIPITISHLGSLNVGYRLSNNAIDPSKPTLVCINSMCMTTALFSPQFESPELNSALNILAIEPLGHGSTSFPTKARHFTYWDSAAVALEVMTALGVNKAFVLGTSQGGWMVVRMALLAPERILGVLPLGTSMDAETAESRKKGCWDPVPLLHPFAAKWASATPTPEFEIDDTWCGMVASFGFGAHATKETTEFWTQVLKETYAGDEGRRKARMAVLCLMTRDSLNLRLADITCPVHWLQGTEDTPYGCKVQKEQLELFTGSTDKRLSIVEGGAHYLNATNAKEVNEAVLAMRALPKMSSQLSPEQQKGLIHHVKYGAPSRRAQAVQIRAAPRSESEMKPFSRPKQAAWDMNLNAEQIRRLLMGFKPQDMDDKWMIYSKGPLRKENLEGRDDPNASVYMYRSWTGTLCFKVDLVVEDVADTLSRLEAPVELQEGLEASAEQSDTDAEGSETSEKEDETAKEQIAGRIVGLTWETDEEMARLGDEQKAKEYAGNVCKYVLRV</sequence>
<gene>
    <name evidence="3" type="ORF">N0V89_011870</name>
</gene>
<evidence type="ECO:0000313" key="4">
    <source>
        <dbReference type="Proteomes" id="UP001140513"/>
    </source>
</evidence>
<dbReference type="Gene3D" id="3.40.50.1820">
    <property type="entry name" value="alpha/beta hydrolase"/>
    <property type="match status" value="1"/>
</dbReference>
<name>A0A9W9C5S4_9PLEO</name>
<evidence type="ECO:0000259" key="2">
    <source>
        <dbReference type="Pfam" id="PF00561"/>
    </source>
</evidence>
<dbReference type="SUPFAM" id="SSF53474">
    <property type="entry name" value="alpha/beta-Hydrolases"/>
    <property type="match status" value="1"/>
</dbReference>
<dbReference type="OrthoDB" id="19657at2759"/>
<feature type="region of interest" description="Disordered" evidence="1">
    <location>
        <begin position="435"/>
        <end position="468"/>
    </location>
</feature>
<comment type="caution">
    <text evidence="3">The sequence shown here is derived from an EMBL/GenBank/DDBJ whole genome shotgun (WGS) entry which is preliminary data.</text>
</comment>
<keyword evidence="4" id="KW-1185">Reference proteome</keyword>
<protein>
    <recommendedName>
        <fullName evidence="2">AB hydrolase-1 domain-containing protein</fullName>
    </recommendedName>
</protein>
<proteinExistence type="predicted"/>
<dbReference type="AlphaFoldDB" id="A0A9W9C5S4"/>
<dbReference type="Proteomes" id="UP001140513">
    <property type="component" value="Unassembled WGS sequence"/>
</dbReference>
<feature type="domain" description="AB hydrolase-1" evidence="2">
    <location>
        <begin position="32"/>
        <end position="134"/>
    </location>
</feature>
<dbReference type="RefSeq" id="XP_056065899.1">
    <property type="nucleotide sequence ID" value="XM_056220596.1"/>
</dbReference>
<reference evidence="3" key="1">
    <citation type="submission" date="2022-10" db="EMBL/GenBank/DDBJ databases">
        <title>Tapping the CABI collections for fungal endophytes: first genome assemblies for Collariella, Neodidymelliopsis, Ascochyta clinopodiicola, Didymella pomorum, Didymosphaeria variabile, Neocosmospora piperis and Neocucurbitaria cava.</title>
        <authorList>
            <person name="Hill R."/>
        </authorList>
    </citation>
    <scope>NUCLEOTIDE SEQUENCE</scope>
    <source>
        <strain evidence="3">IMI 356815</strain>
    </source>
</reference>
<dbReference type="InterPro" id="IPR000073">
    <property type="entry name" value="AB_hydrolase_1"/>
</dbReference>
<dbReference type="GO" id="GO:0047372">
    <property type="term" value="F:monoacylglycerol lipase activity"/>
    <property type="evidence" value="ECO:0007669"/>
    <property type="project" value="TreeGrafter"/>
</dbReference>
<dbReference type="GeneID" id="80915400"/>
<dbReference type="InterPro" id="IPR050266">
    <property type="entry name" value="AB_hydrolase_sf"/>
</dbReference>
<evidence type="ECO:0000313" key="3">
    <source>
        <dbReference type="EMBL" id="KAJ4345735.1"/>
    </source>
</evidence>
<dbReference type="PANTHER" id="PTHR43798:SF33">
    <property type="entry name" value="HYDROLASE, PUTATIVE (AFU_ORTHOLOGUE AFUA_2G14860)-RELATED"/>
    <property type="match status" value="1"/>
</dbReference>
<organism evidence="3 4">
    <name type="scientific">Didymosphaeria variabile</name>
    <dbReference type="NCBI Taxonomy" id="1932322"/>
    <lineage>
        <taxon>Eukaryota</taxon>
        <taxon>Fungi</taxon>
        <taxon>Dikarya</taxon>
        <taxon>Ascomycota</taxon>
        <taxon>Pezizomycotina</taxon>
        <taxon>Dothideomycetes</taxon>
        <taxon>Pleosporomycetidae</taxon>
        <taxon>Pleosporales</taxon>
        <taxon>Massarineae</taxon>
        <taxon>Didymosphaeriaceae</taxon>
        <taxon>Didymosphaeria</taxon>
    </lineage>
</organism>
<dbReference type="EMBL" id="JAPEUX010000009">
    <property type="protein sequence ID" value="KAJ4345735.1"/>
    <property type="molecule type" value="Genomic_DNA"/>
</dbReference>
<evidence type="ECO:0000256" key="1">
    <source>
        <dbReference type="SAM" id="MobiDB-lite"/>
    </source>
</evidence>
<dbReference type="PANTHER" id="PTHR43798">
    <property type="entry name" value="MONOACYLGLYCEROL LIPASE"/>
    <property type="match status" value="1"/>
</dbReference>
<dbReference type="InterPro" id="IPR029058">
    <property type="entry name" value="AB_hydrolase_fold"/>
</dbReference>
<feature type="compositionally biased region" description="Acidic residues" evidence="1">
    <location>
        <begin position="445"/>
        <end position="461"/>
    </location>
</feature>
<dbReference type="GO" id="GO:0046464">
    <property type="term" value="P:acylglycerol catabolic process"/>
    <property type="evidence" value="ECO:0007669"/>
    <property type="project" value="TreeGrafter"/>
</dbReference>
<dbReference type="Pfam" id="PF00561">
    <property type="entry name" value="Abhydrolase_1"/>
    <property type="match status" value="1"/>
</dbReference>
<accession>A0A9W9C5S4</accession>
<dbReference type="GO" id="GO:0016020">
    <property type="term" value="C:membrane"/>
    <property type="evidence" value="ECO:0007669"/>
    <property type="project" value="TreeGrafter"/>
</dbReference>